<dbReference type="PANTHER" id="PTHR22617:SF23">
    <property type="entry name" value="CHEMOTAXIS PROTEIN CHEW"/>
    <property type="match status" value="1"/>
</dbReference>
<dbReference type="EMBL" id="APJX01000012">
    <property type="protein sequence ID" value="EMS77768.1"/>
    <property type="molecule type" value="Genomic_DNA"/>
</dbReference>
<dbReference type="Proteomes" id="UP000014216">
    <property type="component" value="Unassembled WGS sequence"/>
</dbReference>
<evidence type="ECO:0000313" key="3">
    <source>
        <dbReference type="Proteomes" id="UP000014216"/>
    </source>
</evidence>
<dbReference type="SUPFAM" id="SSF50341">
    <property type="entry name" value="CheW-like"/>
    <property type="match status" value="1"/>
</dbReference>
<dbReference type="InterPro" id="IPR002545">
    <property type="entry name" value="CheW-lke_dom"/>
</dbReference>
<dbReference type="Pfam" id="PF01584">
    <property type="entry name" value="CheW"/>
    <property type="match status" value="1"/>
</dbReference>
<evidence type="ECO:0000259" key="1">
    <source>
        <dbReference type="PROSITE" id="PS50851"/>
    </source>
</evidence>
<evidence type="ECO:0000313" key="2">
    <source>
        <dbReference type="EMBL" id="EMS77768.1"/>
    </source>
</evidence>
<dbReference type="Gene3D" id="2.30.30.40">
    <property type="entry name" value="SH3 Domains"/>
    <property type="match status" value="1"/>
</dbReference>
<keyword evidence="3" id="KW-1185">Reference proteome</keyword>
<dbReference type="SMART" id="SM00260">
    <property type="entry name" value="CheW"/>
    <property type="match status" value="1"/>
</dbReference>
<dbReference type="GO" id="GO:0007165">
    <property type="term" value="P:signal transduction"/>
    <property type="evidence" value="ECO:0007669"/>
    <property type="project" value="InterPro"/>
</dbReference>
<dbReference type="InterPro" id="IPR039315">
    <property type="entry name" value="CheW"/>
</dbReference>
<dbReference type="AlphaFoldDB" id="S0FRS2"/>
<feature type="domain" description="CheW-like" evidence="1">
    <location>
        <begin position="5"/>
        <end position="144"/>
    </location>
</feature>
<dbReference type="PROSITE" id="PS50851">
    <property type="entry name" value="CHEW"/>
    <property type="match status" value="1"/>
</dbReference>
<dbReference type="PANTHER" id="PTHR22617">
    <property type="entry name" value="CHEMOTAXIS SENSOR HISTIDINE KINASE-RELATED"/>
    <property type="match status" value="1"/>
</dbReference>
<name>S0FRS2_9BACT</name>
<dbReference type="GO" id="GO:0006935">
    <property type="term" value="P:chemotaxis"/>
    <property type="evidence" value="ECO:0007669"/>
    <property type="project" value="InterPro"/>
</dbReference>
<accession>S0FRS2</accession>
<gene>
    <name evidence="2" type="primary">cheW</name>
    <name evidence="2" type="ORF">Dpo_12c00460</name>
</gene>
<proteinExistence type="predicted"/>
<sequence>MAEEINRIVTFFAGESLCGIDILETQEIIKTTQMTPVPLAPDTISGIINLRGSIVTVIDLNRRLGLSEESGFTDSVSHRIIIVRIQEESVGLVVNAIGDVIDIAPGDLAPPPGNIQGIQGRCFKSVLRHEQGLIGILDVATVLE</sequence>
<protein>
    <submittedName>
        <fullName evidence="2">Chemotaxis protein CheW</fullName>
    </submittedName>
</protein>
<organism evidence="2 3">
    <name type="scientific">Desulfotignum phosphitoxidans DSM 13687</name>
    <dbReference type="NCBI Taxonomy" id="1286635"/>
    <lineage>
        <taxon>Bacteria</taxon>
        <taxon>Pseudomonadati</taxon>
        <taxon>Thermodesulfobacteriota</taxon>
        <taxon>Desulfobacteria</taxon>
        <taxon>Desulfobacterales</taxon>
        <taxon>Desulfobacteraceae</taxon>
        <taxon>Desulfotignum</taxon>
    </lineage>
</organism>
<dbReference type="InterPro" id="IPR036061">
    <property type="entry name" value="CheW-like_dom_sf"/>
</dbReference>
<dbReference type="GO" id="GO:0005829">
    <property type="term" value="C:cytosol"/>
    <property type="evidence" value="ECO:0007669"/>
    <property type="project" value="TreeGrafter"/>
</dbReference>
<dbReference type="RefSeq" id="WP_006968206.1">
    <property type="nucleotide sequence ID" value="NZ_APJX01000012.1"/>
</dbReference>
<dbReference type="Gene3D" id="2.40.50.180">
    <property type="entry name" value="CheA-289, Domain 4"/>
    <property type="match status" value="1"/>
</dbReference>
<reference evidence="2 3" key="1">
    <citation type="journal article" date="2013" name="Genome Announc.">
        <title>Draft Genome Sequence of Desulfotignum phosphitoxidans DSM 13687 Strain FiPS-3.</title>
        <authorList>
            <person name="Poehlein A."/>
            <person name="Daniel R."/>
            <person name="Simeonova D.D."/>
        </authorList>
    </citation>
    <scope>NUCLEOTIDE SEQUENCE [LARGE SCALE GENOMIC DNA]</scope>
    <source>
        <strain evidence="2 3">DSM 13687</strain>
    </source>
</reference>
<comment type="caution">
    <text evidence="2">The sequence shown here is derived from an EMBL/GenBank/DDBJ whole genome shotgun (WGS) entry which is preliminary data.</text>
</comment>